<comment type="similarity">
    <text evidence="1">Belongs to the LysR transcriptional regulatory family.</text>
</comment>
<evidence type="ECO:0000313" key="6">
    <source>
        <dbReference type="EMBL" id="MBU5335284.1"/>
    </source>
</evidence>
<comment type="caution">
    <text evidence="6">The sequence shown here is derived from an EMBL/GenBank/DDBJ whole genome shotgun (WGS) entry which is preliminary data.</text>
</comment>
<evidence type="ECO:0000256" key="2">
    <source>
        <dbReference type="ARBA" id="ARBA00023015"/>
    </source>
</evidence>
<dbReference type="PROSITE" id="PS50931">
    <property type="entry name" value="HTH_LYSR"/>
    <property type="match status" value="1"/>
</dbReference>
<evidence type="ECO:0000259" key="5">
    <source>
        <dbReference type="PROSITE" id="PS50931"/>
    </source>
</evidence>
<dbReference type="PANTHER" id="PTHR30126:SF39">
    <property type="entry name" value="HTH-TYPE TRANSCRIPTIONAL REGULATOR CYSL"/>
    <property type="match status" value="1"/>
</dbReference>
<keyword evidence="3" id="KW-0238">DNA-binding</keyword>
<keyword evidence="4" id="KW-0804">Transcription</keyword>
<keyword evidence="7" id="KW-1185">Reference proteome</keyword>
<evidence type="ECO:0000256" key="4">
    <source>
        <dbReference type="ARBA" id="ARBA00023163"/>
    </source>
</evidence>
<evidence type="ECO:0000256" key="1">
    <source>
        <dbReference type="ARBA" id="ARBA00009437"/>
    </source>
</evidence>
<sequence length="295" mass="34515">MLQELKTFMIIVELKNIIKVTEHLNLPKSTIYDHIKYLEQYFQSNIAIITEKNNIVITDSGNLLYDRAKQIFNIIDSTSMELINLNSLVEGNIKIGVNSILEEYVLPKFLSYFLNKYPNITVNISSDNNDVIYSKLQENKLDIGLIEESDAYPNFAQKRFLKDRMVLIIPYANTIKDISEYMNEFKSKRWLTREANCKTKKFIDFFLKENNISPENIMVLGSNYAIKEAVKNNLGISIVSKFVAEPYYRNDEICILPLDNSYEMYFSYVINENNKSKCVEIFLSELNDFCKSFYR</sequence>
<feature type="domain" description="HTH lysR-type" evidence="5">
    <location>
        <begin position="1"/>
        <end position="58"/>
    </location>
</feature>
<dbReference type="Pfam" id="PF03466">
    <property type="entry name" value="LysR_substrate"/>
    <property type="match status" value="1"/>
</dbReference>
<keyword evidence="2" id="KW-0805">Transcription regulation</keyword>
<evidence type="ECO:0000256" key="3">
    <source>
        <dbReference type="ARBA" id="ARBA00023125"/>
    </source>
</evidence>
<dbReference type="InterPro" id="IPR005119">
    <property type="entry name" value="LysR_subst-bd"/>
</dbReference>
<dbReference type="PANTHER" id="PTHR30126">
    <property type="entry name" value="HTH-TYPE TRANSCRIPTIONAL REGULATOR"/>
    <property type="match status" value="1"/>
</dbReference>
<dbReference type="Proteomes" id="UP001196301">
    <property type="component" value="Unassembled WGS sequence"/>
</dbReference>
<accession>A0ABS6DU36</accession>
<protein>
    <submittedName>
        <fullName evidence="6">LysR family transcriptional regulator</fullName>
    </submittedName>
</protein>
<organism evidence="6 7">
    <name type="scientific">Intestinibacter bartlettii</name>
    <dbReference type="NCBI Taxonomy" id="261299"/>
    <lineage>
        <taxon>Bacteria</taxon>
        <taxon>Bacillati</taxon>
        <taxon>Bacillota</taxon>
        <taxon>Clostridia</taxon>
        <taxon>Peptostreptococcales</taxon>
        <taxon>Peptostreptococcaceae</taxon>
        <taxon>Intestinibacter</taxon>
    </lineage>
</organism>
<gene>
    <name evidence="6" type="ORF">KQI20_02415</name>
</gene>
<dbReference type="EMBL" id="JAHLOQ010000004">
    <property type="protein sequence ID" value="MBU5335284.1"/>
    <property type="molecule type" value="Genomic_DNA"/>
</dbReference>
<proteinExistence type="inferred from homology"/>
<name>A0ABS6DU36_9FIRM</name>
<dbReference type="RefSeq" id="WP_216568439.1">
    <property type="nucleotide sequence ID" value="NZ_JAHLOQ010000004.1"/>
</dbReference>
<dbReference type="InterPro" id="IPR000847">
    <property type="entry name" value="LysR_HTH_N"/>
</dbReference>
<evidence type="ECO:0000313" key="7">
    <source>
        <dbReference type="Proteomes" id="UP001196301"/>
    </source>
</evidence>
<reference evidence="6 7" key="1">
    <citation type="submission" date="2021-06" db="EMBL/GenBank/DDBJ databases">
        <authorList>
            <person name="Sun Q."/>
            <person name="Li D."/>
        </authorList>
    </citation>
    <scope>NUCLEOTIDE SEQUENCE [LARGE SCALE GENOMIC DNA]</scope>
    <source>
        <strain evidence="6 7">N19</strain>
    </source>
</reference>